<dbReference type="EMBL" id="FOCO01000078">
    <property type="protein sequence ID" value="SEO27361.1"/>
    <property type="molecule type" value="Genomic_DNA"/>
</dbReference>
<dbReference type="Proteomes" id="UP000183002">
    <property type="component" value="Unassembled WGS sequence"/>
</dbReference>
<keyword evidence="1" id="KW-1133">Transmembrane helix</keyword>
<gene>
    <name evidence="2" type="ORF">SAMN05216227_10784</name>
</gene>
<reference evidence="2 3" key="1">
    <citation type="submission" date="2016-10" db="EMBL/GenBank/DDBJ databases">
        <authorList>
            <person name="de Groot N.N."/>
        </authorList>
    </citation>
    <scope>NUCLEOTIDE SEQUENCE [LARGE SCALE GENOMIC DNA]</scope>
    <source>
        <strain evidence="2 3">CGMCC 1.10836</strain>
    </source>
</reference>
<feature type="transmembrane region" description="Helical" evidence="1">
    <location>
        <begin position="51"/>
        <end position="71"/>
    </location>
</feature>
<keyword evidence="3" id="KW-1185">Reference proteome</keyword>
<evidence type="ECO:0000256" key="1">
    <source>
        <dbReference type="SAM" id="Phobius"/>
    </source>
</evidence>
<sequence length="72" mass="8580">MINDEIYLFEDRNKVNRKGNGRRQPETVYELSDSMLKVSDRQRDRFRVSGWWLLPSCILGTLVWLGIFSIIF</sequence>
<keyword evidence="1" id="KW-0472">Membrane</keyword>
<organism evidence="2 3">
    <name type="scientific">Pseudorhodobacter antarcticus</name>
    <dbReference type="NCBI Taxonomy" id="1077947"/>
    <lineage>
        <taxon>Bacteria</taxon>
        <taxon>Pseudomonadati</taxon>
        <taxon>Pseudomonadota</taxon>
        <taxon>Alphaproteobacteria</taxon>
        <taxon>Rhodobacterales</taxon>
        <taxon>Paracoccaceae</taxon>
        <taxon>Pseudorhodobacter</taxon>
    </lineage>
</organism>
<accession>A0A1H8NCD7</accession>
<evidence type="ECO:0000313" key="2">
    <source>
        <dbReference type="EMBL" id="SEO27361.1"/>
    </source>
</evidence>
<proteinExistence type="predicted"/>
<dbReference type="RefSeq" id="WP_050520675.1">
    <property type="nucleotide sequence ID" value="NZ_FOCO01000078.1"/>
</dbReference>
<protein>
    <submittedName>
        <fullName evidence="2">Uncharacterized protein</fullName>
    </submittedName>
</protein>
<evidence type="ECO:0000313" key="3">
    <source>
        <dbReference type="Proteomes" id="UP000183002"/>
    </source>
</evidence>
<keyword evidence="1" id="KW-0812">Transmembrane</keyword>
<name>A0A1H8NCD7_9RHOB</name>
<dbReference type="AlphaFoldDB" id="A0A1H8NCD7"/>